<evidence type="ECO:0000256" key="7">
    <source>
        <dbReference type="ARBA" id="ARBA00022692"/>
    </source>
</evidence>
<comment type="subcellular location">
    <subcellularLocation>
        <location evidence="1 16">Mitochondrion membrane</location>
        <topology evidence="1 16">Multi-pass membrane protein</topology>
    </subcellularLocation>
</comment>
<dbReference type="InterPro" id="IPR001457">
    <property type="entry name" value="NADH_UbQ/plastoQ_OxRdtase_su6"/>
</dbReference>
<keyword evidence="6 16" id="KW-0679">Respiratory chain</keyword>
<evidence type="ECO:0000256" key="10">
    <source>
        <dbReference type="ARBA" id="ARBA00022989"/>
    </source>
</evidence>
<dbReference type="EC" id="7.1.1.2" evidence="3 16"/>
<feature type="chain" id="PRO_5019316155" description="NADH-ubiquinone oxidoreductase chain 6" evidence="17">
    <location>
        <begin position="16"/>
        <end position="174"/>
    </location>
</feature>
<feature type="transmembrane region" description="Helical" evidence="16">
    <location>
        <begin position="55"/>
        <end position="74"/>
    </location>
</feature>
<dbReference type="PANTHER" id="PTHR11435">
    <property type="entry name" value="NADH UBIQUINONE OXIDOREDUCTASE SUBUNIT ND6"/>
    <property type="match status" value="1"/>
</dbReference>
<feature type="transmembrane region" description="Helical" evidence="16">
    <location>
        <begin position="148"/>
        <end position="171"/>
    </location>
</feature>
<evidence type="ECO:0000256" key="9">
    <source>
        <dbReference type="ARBA" id="ARBA00022982"/>
    </source>
</evidence>
<dbReference type="InterPro" id="IPR050269">
    <property type="entry name" value="ComplexI_Subunit6"/>
</dbReference>
<keyword evidence="10 16" id="KW-1133">Transmembrane helix</keyword>
<dbReference type="EMBL" id="KM112293">
    <property type="protein sequence ID" value="AIW63828.1"/>
    <property type="molecule type" value="Genomic_DNA"/>
</dbReference>
<keyword evidence="9 16" id="KW-0249">Electron transport</keyword>
<dbReference type="RefSeq" id="YP_009412827.1">
    <property type="nucleotide sequence ID" value="NC_035559.1"/>
</dbReference>
<organism evidence="18">
    <name type="scientific">Microcebus bongolavensis</name>
    <dbReference type="NCBI Taxonomy" id="412750"/>
    <lineage>
        <taxon>Eukaryota</taxon>
        <taxon>Metazoa</taxon>
        <taxon>Chordata</taxon>
        <taxon>Craniata</taxon>
        <taxon>Vertebrata</taxon>
        <taxon>Euteleostomi</taxon>
        <taxon>Mammalia</taxon>
        <taxon>Eutheria</taxon>
        <taxon>Euarchontoglires</taxon>
        <taxon>Primates</taxon>
        <taxon>Strepsirrhini</taxon>
        <taxon>Lemuriformes</taxon>
        <taxon>Cheirogaleidae</taxon>
        <taxon>Microcebus</taxon>
    </lineage>
</organism>
<reference evidence="18" key="1">
    <citation type="book" date="2016" name="THE DWARF AND MOUSE LEMURS OF MADAGASCAR" publisher="Cambridge University Press">
        <title>Mitogenomics of the family Cheirogaleidae and relationships to taxonomy and biogeography in Madagascar.</title>
        <editorList>
            <person name="Lehman"/>
            <person name="S.M. and Radespiel"/>
            <person name="U. and Zimmermann"/>
            <person name="E."/>
        </editorList>
        <authorList>
            <person name="Louis E.E. Jr."/>
            <person name="Lei R."/>
        </authorList>
    </citation>
    <scope>NUCLEOTIDE SEQUENCE</scope>
    <source>
        <strain evidence="18">BIBO7.4</strain>
    </source>
</reference>
<feature type="transmembrane region" description="Helical" evidence="16">
    <location>
        <begin position="86"/>
        <end position="107"/>
    </location>
</feature>
<name>A0A3S6BUB6_9PRIM</name>
<evidence type="ECO:0000313" key="18">
    <source>
        <dbReference type="EMBL" id="AIW63828.1"/>
    </source>
</evidence>
<keyword evidence="7 16" id="KW-0812">Transmembrane</keyword>
<evidence type="ECO:0000256" key="16">
    <source>
        <dbReference type="RuleBase" id="RU004430"/>
    </source>
</evidence>
<protein>
    <recommendedName>
        <fullName evidence="4 16">NADH-ubiquinone oxidoreductase chain 6</fullName>
        <ecNumber evidence="3 16">7.1.1.2</ecNumber>
    </recommendedName>
</protein>
<evidence type="ECO:0000256" key="3">
    <source>
        <dbReference type="ARBA" id="ARBA00012944"/>
    </source>
</evidence>
<comment type="function">
    <text evidence="14 16">Core subunit of the mitochondrial membrane respiratory chain NADH dehydrogenase (Complex I) which catalyzes electron transfer from NADH through the respiratory chain, using ubiquinone as an electron acceptor. Essential for the catalytic activity and assembly of complex I.</text>
</comment>
<geneLocation type="mitochondrion" evidence="18"/>
<evidence type="ECO:0000256" key="4">
    <source>
        <dbReference type="ARBA" id="ARBA00021095"/>
    </source>
</evidence>
<evidence type="ECO:0000256" key="1">
    <source>
        <dbReference type="ARBA" id="ARBA00004225"/>
    </source>
</evidence>
<keyword evidence="5 16" id="KW-0813">Transport</keyword>
<keyword evidence="12 16" id="KW-0496">Mitochondrion</keyword>
<comment type="catalytic activity">
    <reaction evidence="15 16">
        <text>a ubiquinone + NADH + 5 H(+)(in) = a ubiquinol + NAD(+) + 4 H(+)(out)</text>
        <dbReference type="Rhea" id="RHEA:29091"/>
        <dbReference type="Rhea" id="RHEA-COMP:9565"/>
        <dbReference type="Rhea" id="RHEA-COMP:9566"/>
        <dbReference type="ChEBI" id="CHEBI:15378"/>
        <dbReference type="ChEBI" id="CHEBI:16389"/>
        <dbReference type="ChEBI" id="CHEBI:17976"/>
        <dbReference type="ChEBI" id="CHEBI:57540"/>
        <dbReference type="ChEBI" id="CHEBI:57945"/>
        <dbReference type="EC" id="7.1.1.2"/>
    </reaction>
</comment>
<dbReference type="PANTHER" id="PTHR11435:SF1">
    <property type="entry name" value="NADH-UBIQUINONE OXIDOREDUCTASE CHAIN 6"/>
    <property type="match status" value="1"/>
</dbReference>
<gene>
    <name evidence="18" type="primary">ND6</name>
</gene>
<dbReference type="AlphaFoldDB" id="A0A3S6BUB6"/>
<evidence type="ECO:0000256" key="2">
    <source>
        <dbReference type="ARBA" id="ARBA00005698"/>
    </source>
</evidence>
<dbReference type="GO" id="GO:0031966">
    <property type="term" value="C:mitochondrial membrane"/>
    <property type="evidence" value="ECO:0007669"/>
    <property type="project" value="UniProtKB-SubCell"/>
</dbReference>
<keyword evidence="8 16" id="KW-1278">Translocase</keyword>
<evidence type="ECO:0000256" key="17">
    <source>
        <dbReference type="SAM" id="SignalP"/>
    </source>
</evidence>
<keyword evidence="13 16" id="KW-0472">Membrane</keyword>
<evidence type="ECO:0000256" key="8">
    <source>
        <dbReference type="ARBA" id="ARBA00022967"/>
    </source>
</evidence>
<keyword evidence="16" id="KW-0830">Ubiquinone</keyword>
<evidence type="ECO:0000256" key="6">
    <source>
        <dbReference type="ARBA" id="ARBA00022660"/>
    </source>
</evidence>
<dbReference type="GeneID" id="33874287"/>
<evidence type="ECO:0000256" key="14">
    <source>
        <dbReference type="ARBA" id="ARBA00024313"/>
    </source>
</evidence>
<keyword evidence="17" id="KW-0732">Signal</keyword>
<proteinExistence type="inferred from homology"/>
<evidence type="ECO:0000256" key="11">
    <source>
        <dbReference type="ARBA" id="ARBA00023027"/>
    </source>
</evidence>
<comment type="similarity">
    <text evidence="2 16">Belongs to the complex I subunit 6 family.</text>
</comment>
<evidence type="ECO:0000256" key="5">
    <source>
        <dbReference type="ARBA" id="ARBA00022448"/>
    </source>
</evidence>
<keyword evidence="11 16" id="KW-0520">NAD</keyword>
<sequence>MAYMVFLLSTVFVLGFMSFSSKPSPIYGGVGLIVSGAVGCSIIMGFGVSFMGLMVFLIYLGGMLVVFGYTTAMATEEYPETWGSSVVIWGALLSGFLMESLLIVWLLEHDGVEMVVGFNSLEGWIMFMDKGFSVIREDSLGVSALYSYVNWFMVAAGWALFVSVLIVIEIIRGK</sequence>
<accession>A0A3S6BUB6</accession>
<dbReference type="CTD" id="4541"/>
<dbReference type="Pfam" id="PF00499">
    <property type="entry name" value="Oxidored_q3"/>
    <property type="match status" value="1"/>
</dbReference>
<evidence type="ECO:0000256" key="15">
    <source>
        <dbReference type="ARBA" id="ARBA00049551"/>
    </source>
</evidence>
<evidence type="ECO:0000256" key="12">
    <source>
        <dbReference type="ARBA" id="ARBA00023128"/>
    </source>
</evidence>
<dbReference type="GO" id="GO:0008137">
    <property type="term" value="F:NADH dehydrogenase (ubiquinone) activity"/>
    <property type="evidence" value="ECO:0007669"/>
    <property type="project" value="UniProtKB-UniRule"/>
</dbReference>
<feature type="signal peptide" evidence="17">
    <location>
        <begin position="1"/>
        <end position="15"/>
    </location>
</feature>
<evidence type="ECO:0000256" key="13">
    <source>
        <dbReference type="ARBA" id="ARBA00023136"/>
    </source>
</evidence>
<feature type="transmembrane region" description="Helical" evidence="16">
    <location>
        <begin position="30"/>
        <end position="48"/>
    </location>
</feature>